<evidence type="ECO:0000313" key="2">
    <source>
        <dbReference type="Proteomes" id="UP000749311"/>
    </source>
</evidence>
<name>A0ABX0SCZ2_9ACTN</name>
<dbReference type="EMBL" id="JAAMOZ010000001">
    <property type="protein sequence ID" value="NIH56262.1"/>
    <property type="molecule type" value="Genomic_DNA"/>
</dbReference>
<evidence type="ECO:0000313" key="1">
    <source>
        <dbReference type="EMBL" id="NIH56262.1"/>
    </source>
</evidence>
<sequence length="88" mass="9353">MDPITVWKSGRLYAASELHPSVAIYSPSWGGPLEGGASGLGVRVTERHPDGSAVVSTCDPITGRIAKRHRVYVAQPSEIVLSPREVTA</sequence>
<dbReference type="Proteomes" id="UP000749311">
    <property type="component" value="Unassembled WGS sequence"/>
</dbReference>
<accession>A0ABX0SCZ2</accession>
<reference evidence="1 2" key="1">
    <citation type="submission" date="2020-02" db="EMBL/GenBank/DDBJ databases">
        <title>Sequencing the genomes of 1000 actinobacteria strains.</title>
        <authorList>
            <person name="Klenk H.-P."/>
        </authorList>
    </citation>
    <scope>NUCLEOTIDE SEQUENCE [LARGE SCALE GENOMIC DNA]</scope>
    <source>
        <strain evidence="1 2">DSM 19609</strain>
    </source>
</reference>
<comment type="caution">
    <text evidence="1">The sequence shown here is derived from an EMBL/GenBank/DDBJ whole genome shotgun (WGS) entry which is preliminary data.</text>
</comment>
<dbReference type="RefSeq" id="WP_167165237.1">
    <property type="nucleotide sequence ID" value="NZ_BAAAOO010000002.1"/>
</dbReference>
<organism evidence="1 2">
    <name type="scientific">Brooklawnia cerclae</name>
    <dbReference type="NCBI Taxonomy" id="349934"/>
    <lineage>
        <taxon>Bacteria</taxon>
        <taxon>Bacillati</taxon>
        <taxon>Actinomycetota</taxon>
        <taxon>Actinomycetes</taxon>
        <taxon>Propionibacteriales</taxon>
        <taxon>Propionibacteriaceae</taxon>
        <taxon>Brooklawnia</taxon>
    </lineage>
</organism>
<proteinExistence type="predicted"/>
<keyword evidence="2" id="KW-1185">Reference proteome</keyword>
<gene>
    <name evidence="1" type="ORF">FB473_000907</name>
</gene>
<protein>
    <submittedName>
        <fullName evidence="1">Uncharacterized protein</fullName>
    </submittedName>
</protein>